<keyword evidence="3" id="KW-1003">Cell membrane</keyword>
<evidence type="ECO:0000256" key="2">
    <source>
        <dbReference type="ARBA" id="ARBA00007400"/>
    </source>
</evidence>
<feature type="transmembrane region" description="Helical" evidence="7">
    <location>
        <begin position="268"/>
        <end position="288"/>
    </location>
</feature>
<feature type="domain" description="Acyltransferase 3" evidence="8">
    <location>
        <begin position="10"/>
        <end position="321"/>
    </location>
</feature>
<evidence type="ECO:0000313" key="10">
    <source>
        <dbReference type="Proteomes" id="UP000033652"/>
    </source>
</evidence>
<evidence type="ECO:0000259" key="8">
    <source>
        <dbReference type="Pfam" id="PF01757"/>
    </source>
</evidence>
<evidence type="ECO:0000256" key="7">
    <source>
        <dbReference type="SAM" id="Phobius"/>
    </source>
</evidence>
<dbReference type="GO" id="GO:0005886">
    <property type="term" value="C:plasma membrane"/>
    <property type="evidence" value="ECO:0007669"/>
    <property type="project" value="UniProtKB-SubCell"/>
</dbReference>
<dbReference type="Pfam" id="PF01757">
    <property type="entry name" value="Acyl_transf_3"/>
    <property type="match status" value="1"/>
</dbReference>
<reference evidence="9 10" key="1">
    <citation type="submission" date="2014-12" db="EMBL/GenBank/DDBJ databases">
        <title>Comparative genomics of the lactic acid bacteria isolated from the honey bee gut.</title>
        <authorList>
            <person name="Ellegaard K.M."/>
            <person name="Tamarit D."/>
            <person name="Javelind E."/>
            <person name="Olofsson T."/>
            <person name="Andersson S.G."/>
            <person name="Vasquez A."/>
        </authorList>
    </citation>
    <scope>NUCLEOTIDE SEQUENCE [LARGE SCALE GENOMIC DNA]</scope>
    <source>
        <strain evidence="9 10">Bma6</strain>
    </source>
</reference>
<evidence type="ECO:0000256" key="4">
    <source>
        <dbReference type="ARBA" id="ARBA00022692"/>
    </source>
</evidence>
<comment type="caution">
    <text evidence="9">The sequence shown here is derived from an EMBL/GenBank/DDBJ whole genome shotgun (WGS) entry which is preliminary data.</text>
</comment>
<feature type="transmembrane region" description="Helical" evidence="7">
    <location>
        <begin position="43"/>
        <end position="65"/>
    </location>
</feature>
<dbReference type="EMBL" id="JXBX01000005">
    <property type="protein sequence ID" value="KJY53971.1"/>
    <property type="molecule type" value="Genomic_DNA"/>
</dbReference>
<evidence type="ECO:0000256" key="1">
    <source>
        <dbReference type="ARBA" id="ARBA00004651"/>
    </source>
</evidence>
<comment type="similarity">
    <text evidence="2">Belongs to the acyltransferase 3 family.</text>
</comment>
<feature type="transmembrane region" description="Helical" evidence="7">
    <location>
        <begin position="12"/>
        <end position="31"/>
    </location>
</feature>
<feature type="transmembrane region" description="Helical" evidence="7">
    <location>
        <begin position="136"/>
        <end position="155"/>
    </location>
</feature>
<keyword evidence="6 7" id="KW-0472">Membrane</keyword>
<feature type="transmembrane region" description="Helical" evidence="7">
    <location>
        <begin position="167"/>
        <end position="187"/>
    </location>
</feature>
<dbReference type="AlphaFoldDB" id="A0ABD4AEQ3"/>
<dbReference type="PANTHER" id="PTHR40074">
    <property type="entry name" value="O-ACETYLTRANSFERASE WECH"/>
    <property type="match status" value="1"/>
</dbReference>
<dbReference type="InterPro" id="IPR002656">
    <property type="entry name" value="Acyl_transf_3_dom"/>
</dbReference>
<evidence type="ECO:0000256" key="5">
    <source>
        <dbReference type="ARBA" id="ARBA00022989"/>
    </source>
</evidence>
<protein>
    <recommendedName>
        <fullName evidence="8">Acyltransferase 3 domain-containing protein</fullName>
    </recommendedName>
</protein>
<dbReference type="Proteomes" id="UP000033652">
    <property type="component" value="Unassembled WGS sequence"/>
</dbReference>
<name>A0ABD4AEQ3_9BIFI</name>
<sequence>MPSHKQRLFYLDWVRALATILIVIAHFNNPVLTNRPAFPNAPFGIYIGDLGVSQFLIISGAALMYTYEDEEHLDLKTFFWKRFKSIYPMFWIAFAIANAYSFVVSRGSSASRAPKLSLILSLIGMDGYLSNAGLSTFYILGEWFLGFIVFFYIVFPLLRYGVIHHPWITAGLGLAAYAATLLLHPHLGQMPESLLLTTRIPELCFGMYFVRYVNTVSHPVALIAALLLVFQALTGQIPGSFAVTVVGMASFLLLVWISRWIEYRPIKIIVGSISNYSYAIFLVHHLVIKQMFAIVPAERVIGSLSVYVLFFVDILVIAALSYLLQRLNKGTMIYVRSMFTGFDKTLQKQARA</sequence>
<organism evidence="9 10">
    <name type="scientific">Bifidobacterium coryneforme</name>
    <dbReference type="NCBI Taxonomy" id="1687"/>
    <lineage>
        <taxon>Bacteria</taxon>
        <taxon>Bacillati</taxon>
        <taxon>Actinomycetota</taxon>
        <taxon>Actinomycetes</taxon>
        <taxon>Bifidobacteriales</taxon>
        <taxon>Bifidobacteriaceae</taxon>
        <taxon>Bifidobacterium</taxon>
    </lineage>
</organism>
<feature type="transmembrane region" description="Helical" evidence="7">
    <location>
        <begin position="86"/>
        <end position="104"/>
    </location>
</feature>
<dbReference type="RefSeq" id="WP_045921020.1">
    <property type="nucleotide sequence ID" value="NZ_KQ033865.1"/>
</dbReference>
<accession>A0ABD4AEQ3</accession>
<keyword evidence="4 7" id="KW-0812">Transmembrane</keyword>
<gene>
    <name evidence="9" type="ORF">JF68_01920</name>
</gene>
<dbReference type="PANTHER" id="PTHR40074:SF2">
    <property type="entry name" value="O-ACETYLTRANSFERASE WECH"/>
    <property type="match status" value="1"/>
</dbReference>
<proteinExistence type="inferred from homology"/>
<comment type="subcellular location">
    <subcellularLocation>
        <location evidence="1">Cell membrane</location>
        <topology evidence="1">Multi-pass membrane protein</topology>
    </subcellularLocation>
</comment>
<feature type="transmembrane region" description="Helical" evidence="7">
    <location>
        <begin position="208"/>
        <end position="230"/>
    </location>
</feature>
<keyword evidence="5 7" id="KW-1133">Transmembrane helix</keyword>
<feature type="transmembrane region" description="Helical" evidence="7">
    <location>
        <begin position="236"/>
        <end position="256"/>
    </location>
</feature>
<evidence type="ECO:0000256" key="3">
    <source>
        <dbReference type="ARBA" id="ARBA00022475"/>
    </source>
</evidence>
<evidence type="ECO:0000256" key="6">
    <source>
        <dbReference type="ARBA" id="ARBA00023136"/>
    </source>
</evidence>
<evidence type="ECO:0000313" key="9">
    <source>
        <dbReference type="EMBL" id="KJY53971.1"/>
    </source>
</evidence>
<feature type="transmembrane region" description="Helical" evidence="7">
    <location>
        <begin position="300"/>
        <end position="324"/>
    </location>
</feature>